<dbReference type="EMBL" id="JBHSAX010000003">
    <property type="protein sequence ID" value="MFC3960969.1"/>
    <property type="molecule type" value="Genomic_DNA"/>
</dbReference>
<keyword evidence="1" id="KW-0472">Membrane</keyword>
<gene>
    <name evidence="2" type="ORF">ACFO0B_03090</name>
</gene>
<feature type="transmembrane region" description="Helical" evidence="1">
    <location>
        <begin position="100"/>
        <end position="121"/>
    </location>
</feature>
<evidence type="ECO:0000313" key="3">
    <source>
        <dbReference type="Proteomes" id="UP001595696"/>
    </source>
</evidence>
<evidence type="ECO:0000313" key="2">
    <source>
        <dbReference type="EMBL" id="MFC3960969.1"/>
    </source>
</evidence>
<dbReference type="RefSeq" id="WP_378610734.1">
    <property type="nucleotide sequence ID" value="NZ_JBHSAX010000003.1"/>
</dbReference>
<keyword evidence="3" id="KW-1185">Reference proteome</keyword>
<organism evidence="2 3">
    <name type="scientific">Nocardia jiangsuensis</name>
    <dbReference type="NCBI Taxonomy" id="1691563"/>
    <lineage>
        <taxon>Bacteria</taxon>
        <taxon>Bacillati</taxon>
        <taxon>Actinomycetota</taxon>
        <taxon>Actinomycetes</taxon>
        <taxon>Mycobacteriales</taxon>
        <taxon>Nocardiaceae</taxon>
        <taxon>Nocardia</taxon>
    </lineage>
</organism>
<comment type="caution">
    <text evidence="2">The sequence shown here is derived from an EMBL/GenBank/DDBJ whole genome shotgun (WGS) entry which is preliminary data.</text>
</comment>
<keyword evidence="1" id="KW-1133">Transmembrane helix</keyword>
<protein>
    <submittedName>
        <fullName evidence="2">Uncharacterized protein</fullName>
    </submittedName>
</protein>
<proteinExistence type="predicted"/>
<reference evidence="3" key="1">
    <citation type="journal article" date="2019" name="Int. J. Syst. Evol. Microbiol.">
        <title>The Global Catalogue of Microorganisms (GCM) 10K type strain sequencing project: providing services to taxonomists for standard genome sequencing and annotation.</title>
        <authorList>
            <consortium name="The Broad Institute Genomics Platform"/>
            <consortium name="The Broad Institute Genome Sequencing Center for Infectious Disease"/>
            <person name="Wu L."/>
            <person name="Ma J."/>
        </authorList>
    </citation>
    <scope>NUCLEOTIDE SEQUENCE [LARGE SCALE GENOMIC DNA]</scope>
    <source>
        <strain evidence="3">CGMCC 4.7330</strain>
    </source>
</reference>
<keyword evidence="1" id="KW-0812">Transmembrane</keyword>
<name>A0ABV8DMK3_9NOCA</name>
<evidence type="ECO:0000256" key="1">
    <source>
        <dbReference type="SAM" id="Phobius"/>
    </source>
</evidence>
<feature type="transmembrane region" description="Helical" evidence="1">
    <location>
        <begin position="133"/>
        <end position="154"/>
    </location>
</feature>
<feature type="transmembrane region" description="Helical" evidence="1">
    <location>
        <begin position="219"/>
        <end position="244"/>
    </location>
</feature>
<sequence>MVNRTEVRSAANRYRQALATGRHDLSDSEVERAILWAMIAASAQDVAHWLHTEVPDGDLVGRPLHDLVPELQSADTVGKTLSTVNTALRGEVKSLVLTGAFTQSAVFVWTALAGTVAGFFIRHIAAAGNMTGQMLFAVLFGGAVALGPLVRVVLVTLNGVAHSVGGVGASANRLLAYPRQVGQGASNVFARTVGTTPGELGAPQELLRRTQALVYQVKFWASVLVYGSVALAVAAVLFFLVSVAEGFGEAMLERQQVPTCLHEPRPSWCPKPGSTFTFPRPTPR</sequence>
<dbReference type="Proteomes" id="UP001595696">
    <property type="component" value="Unassembled WGS sequence"/>
</dbReference>
<accession>A0ABV8DMK3</accession>